<proteinExistence type="predicted"/>
<name>A0A194Q766_PAPXU</name>
<sequence length="64" mass="7182">MSEHRPAHDIRQGATPPREWNGGIGLAAMRTKRHFEKRSVCARRKISKATSVKEKAAEARSPMV</sequence>
<dbReference type="EMBL" id="KQ459337">
    <property type="protein sequence ID" value="KPJ01387.1"/>
    <property type="molecule type" value="Genomic_DNA"/>
</dbReference>
<feature type="region of interest" description="Disordered" evidence="1">
    <location>
        <begin position="1"/>
        <end position="23"/>
    </location>
</feature>
<keyword evidence="3" id="KW-1185">Reference proteome</keyword>
<accession>A0A194Q766</accession>
<dbReference type="Proteomes" id="UP000053268">
    <property type="component" value="Unassembled WGS sequence"/>
</dbReference>
<reference evidence="2 3" key="1">
    <citation type="journal article" date="2015" name="Nat. Commun.">
        <title>Outbred genome sequencing and CRISPR/Cas9 gene editing in butterflies.</title>
        <authorList>
            <person name="Li X."/>
            <person name="Fan D."/>
            <person name="Zhang W."/>
            <person name="Liu G."/>
            <person name="Zhang L."/>
            <person name="Zhao L."/>
            <person name="Fang X."/>
            <person name="Chen L."/>
            <person name="Dong Y."/>
            <person name="Chen Y."/>
            <person name="Ding Y."/>
            <person name="Zhao R."/>
            <person name="Feng M."/>
            <person name="Zhu Y."/>
            <person name="Feng Y."/>
            <person name="Jiang X."/>
            <person name="Zhu D."/>
            <person name="Xiang H."/>
            <person name="Feng X."/>
            <person name="Li S."/>
            <person name="Wang J."/>
            <person name="Zhang G."/>
            <person name="Kronforst M.R."/>
            <person name="Wang W."/>
        </authorList>
    </citation>
    <scope>NUCLEOTIDE SEQUENCE [LARGE SCALE GENOMIC DNA]</scope>
    <source>
        <strain evidence="2">Ya'a_city_454_Px</strain>
        <tissue evidence="2">Whole body</tissue>
    </source>
</reference>
<dbReference type="AlphaFoldDB" id="A0A194Q766"/>
<evidence type="ECO:0000313" key="3">
    <source>
        <dbReference type="Proteomes" id="UP000053268"/>
    </source>
</evidence>
<evidence type="ECO:0000256" key="1">
    <source>
        <dbReference type="SAM" id="MobiDB-lite"/>
    </source>
</evidence>
<protein>
    <submittedName>
        <fullName evidence="2">Uncharacterized protein</fullName>
    </submittedName>
</protein>
<organism evidence="2 3">
    <name type="scientific">Papilio xuthus</name>
    <name type="common">Asian swallowtail butterfly</name>
    <dbReference type="NCBI Taxonomy" id="66420"/>
    <lineage>
        <taxon>Eukaryota</taxon>
        <taxon>Metazoa</taxon>
        <taxon>Ecdysozoa</taxon>
        <taxon>Arthropoda</taxon>
        <taxon>Hexapoda</taxon>
        <taxon>Insecta</taxon>
        <taxon>Pterygota</taxon>
        <taxon>Neoptera</taxon>
        <taxon>Endopterygota</taxon>
        <taxon>Lepidoptera</taxon>
        <taxon>Glossata</taxon>
        <taxon>Ditrysia</taxon>
        <taxon>Papilionoidea</taxon>
        <taxon>Papilionidae</taxon>
        <taxon>Papilioninae</taxon>
        <taxon>Papilio</taxon>
    </lineage>
</organism>
<evidence type="ECO:0000313" key="2">
    <source>
        <dbReference type="EMBL" id="KPJ01387.1"/>
    </source>
</evidence>
<feature type="compositionally biased region" description="Basic and acidic residues" evidence="1">
    <location>
        <begin position="1"/>
        <end position="11"/>
    </location>
</feature>
<gene>
    <name evidence="2" type="ORF">RR46_03159</name>
</gene>